<reference evidence="1" key="1">
    <citation type="submission" date="2018-02" db="EMBL/GenBank/DDBJ databases">
        <title>Rhizophora mucronata_Transcriptome.</title>
        <authorList>
            <person name="Meera S.P."/>
            <person name="Sreeshan A."/>
            <person name="Augustine A."/>
        </authorList>
    </citation>
    <scope>NUCLEOTIDE SEQUENCE</scope>
    <source>
        <tissue evidence="1">Leaf</tissue>
    </source>
</reference>
<dbReference type="AlphaFoldDB" id="A0A2P2PEF6"/>
<protein>
    <submittedName>
        <fullName evidence="1">Uncharacterized protein</fullName>
    </submittedName>
</protein>
<dbReference type="EMBL" id="GGEC01072616">
    <property type="protein sequence ID" value="MBX53100.1"/>
    <property type="molecule type" value="Transcribed_RNA"/>
</dbReference>
<proteinExistence type="predicted"/>
<accession>A0A2P2PEF6</accession>
<sequence>MRFLFLCFLFSGLWFG</sequence>
<organism evidence="1">
    <name type="scientific">Rhizophora mucronata</name>
    <name type="common">Asiatic mangrove</name>
    <dbReference type="NCBI Taxonomy" id="61149"/>
    <lineage>
        <taxon>Eukaryota</taxon>
        <taxon>Viridiplantae</taxon>
        <taxon>Streptophyta</taxon>
        <taxon>Embryophyta</taxon>
        <taxon>Tracheophyta</taxon>
        <taxon>Spermatophyta</taxon>
        <taxon>Magnoliopsida</taxon>
        <taxon>eudicotyledons</taxon>
        <taxon>Gunneridae</taxon>
        <taxon>Pentapetalae</taxon>
        <taxon>rosids</taxon>
        <taxon>fabids</taxon>
        <taxon>Malpighiales</taxon>
        <taxon>Rhizophoraceae</taxon>
        <taxon>Rhizophora</taxon>
    </lineage>
</organism>
<name>A0A2P2PEF6_RHIMU</name>
<evidence type="ECO:0000313" key="1">
    <source>
        <dbReference type="EMBL" id="MBX53100.1"/>
    </source>
</evidence>